<proteinExistence type="predicted"/>
<keyword evidence="1" id="KW-1185">Reference proteome</keyword>
<organism evidence="1 2">
    <name type="scientific">Steinernema glaseri</name>
    <dbReference type="NCBI Taxonomy" id="37863"/>
    <lineage>
        <taxon>Eukaryota</taxon>
        <taxon>Metazoa</taxon>
        <taxon>Ecdysozoa</taxon>
        <taxon>Nematoda</taxon>
        <taxon>Chromadorea</taxon>
        <taxon>Rhabditida</taxon>
        <taxon>Tylenchina</taxon>
        <taxon>Panagrolaimomorpha</taxon>
        <taxon>Strongyloidoidea</taxon>
        <taxon>Steinernematidae</taxon>
        <taxon>Steinernema</taxon>
    </lineage>
</organism>
<evidence type="ECO:0000313" key="1">
    <source>
        <dbReference type="Proteomes" id="UP000095287"/>
    </source>
</evidence>
<name>A0A1I7ZH92_9BILA</name>
<reference evidence="2" key="1">
    <citation type="submission" date="2016-11" db="UniProtKB">
        <authorList>
            <consortium name="WormBaseParasite"/>
        </authorList>
    </citation>
    <scope>IDENTIFICATION</scope>
</reference>
<protein>
    <submittedName>
        <fullName evidence="2">Secreted protein</fullName>
    </submittedName>
</protein>
<dbReference type="Proteomes" id="UP000095287">
    <property type="component" value="Unplaced"/>
</dbReference>
<dbReference type="AlphaFoldDB" id="A0A1I7ZH92"/>
<accession>A0A1I7ZH92</accession>
<sequence length="69" mass="7826">MRNHFFASWLGRAQREIPTPLLIIRQRFTKGRWEAEMSRTEGCAALLDTSLRLCDNEKCDSLGAVSISA</sequence>
<evidence type="ECO:0000313" key="2">
    <source>
        <dbReference type="WBParaSite" id="L893_g26179.t1"/>
    </source>
</evidence>
<dbReference type="WBParaSite" id="L893_g26179.t1">
    <property type="protein sequence ID" value="L893_g26179.t1"/>
    <property type="gene ID" value="L893_g26179"/>
</dbReference>